<dbReference type="AlphaFoldDB" id="A0A4Z2E2A7"/>
<comment type="caution">
    <text evidence="1">The sequence shown here is derived from an EMBL/GenBank/DDBJ whole genome shotgun (WGS) entry which is preliminary data.</text>
</comment>
<organism evidence="1 2">
    <name type="scientific">Liparis tanakae</name>
    <name type="common">Tanaka's snailfish</name>
    <dbReference type="NCBI Taxonomy" id="230148"/>
    <lineage>
        <taxon>Eukaryota</taxon>
        <taxon>Metazoa</taxon>
        <taxon>Chordata</taxon>
        <taxon>Craniata</taxon>
        <taxon>Vertebrata</taxon>
        <taxon>Euteleostomi</taxon>
        <taxon>Actinopterygii</taxon>
        <taxon>Neopterygii</taxon>
        <taxon>Teleostei</taxon>
        <taxon>Neoteleostei</taxon>
        <taxon>Acanthomorphata</taxon>
        <taxon>Eupercaria</taxon>
        <taxon>Perciformes</taxon>
        <taxon>Cottioidei</taxon>
        <taxon>Cottales</taxon>
        <taxon>Liparidae</taxon>
        <taxon>Liparis</taxon>
    </lineage>
</organism>
<dbReference type="Proteomes" id="UP000314294">
    <property type="component" value="Unassembled WGS sequence"/>
</dbReference>
<reference evidence="1 2" key="1">
    <citation type="submission" date="2019-03" db="EMBL/GenBank/DDBJ databases">
        <title>First draft genome of Liparis tanakae, snailfish: a comprehensive survey of snailfish specific genes.</title>
        <authorList>
            <person name="Kim W."/>
            <person name="Song I."/>
            <person name="Jeong J.-H."/>
            <person name="Kim D."/>
            <person name="Kim S."/>
            <person name="Ryu S."/>
            <person name="Song J.Y."/>
            <person name="Lee S.K."/>
        </authorList>
    </citation>
    <scope>NUCLEOTIDE SEQUENCE [LARGE SCALE GENOMIC DNA]</scope>
    <source>
        <tissue evidence="1">Muscle</tissue>
    </source>
</reference>
<name>A0A4Z2E2A7_9TELE</name>
<protein>
    <submittedName>
        <fullName evidence="1">Uncharacterized protein</fullName>
    </submittedName>
</protein>
<evidence type="ECO:0000313" key="1">
    <source>
        <dbReference type="EMBL" id="TNN22877.1"/>
    </source>
</evidence>
<proteinExistence type="predicted"/>
<gene>
    <name evidence="1" type="ORF">EYF80_067007</name>
</gene>
<accession>A0A4Z2E2A7</accession>
<keyword evidence="2" id="KW-1185">Reference proteome</keyword>
<sequence>MLTDAVPSTCLRAAQSRDAISRLLPARCGMKYSVQVREDCPGIRLEPAESVRCQKVSEVIK</sequence>
<evidence type="ECO:0000313" key="2">
    <source>
        <dbReference type="Proteomes" id="UP000314294"/>
    </source>
</evidence>
<dbReference type="EMBL" id="SRLO01020669">
    <property type="protein sequence ID" value="TNN22877.1"/>
    <property type="molecule type" value="Genomic_DNA"/>
</dbReference>